<organism evidence="2 3">
    <name type="scientific">Thyridium curvatum</name>
    <dbReference type="NCBI Taxonomy" id="1093900"/>
    <lineage>
        <taxon>Eukaryota</taxon>
        <taxon>Fungi</taxon>
        <taxon>Dikarya</taxon>
        <taxon>Ascomycota</taxon>
        <taxon>Pezizomycotina</taxon>
        <taxon>Sordariomycetes</taxon>
        <taxon>Sordariomycetidae</taxon>
        <taxon>Thyridiales</taxon>
        <taxon>Thyridiaceae</taxon>
        <taxon>Thyridium</taxon>
    </lineage>
</organism>
<keyword evidence="3" id="KW-1185">Reference proteome</keyword>
<dbReference type="GeneID" id="41971873"/>
<feature type="region of interest" description="Disordered" evidence="1">
    <location>
        <begin position="328"/>
        <end position="376"/>
    </location>
</feature>
<dbReference type="AlphaFoldDB" id="A0A507B8I1"/>
<sequence>MTGLEAAHNMSIGDTIDDTGSVVNQDRDPEELLSQWCRRYIIAGEERLLKEQQLSLERRNREWKDLLLAQEQATTAFFESQKNQRHEWRATQQREVDEEKLRWSEGRSQVRADMIGILSKLNPRDIAARTMDVGLPAATLDVFHDESSLAEPLVVDTPAQQPADVDQQNNHDGQALPAPEEDVILVSAQQFLITEKIQSKHPLGEDDVNSEVPSHKRSKQSSVEEVESNIVGTRTRPRIERHQTANRSQQLRTVDKDKVGGTDYIFRLSEDIDRCKGVSFHLKKSSNHTVPLLLTEEYIMSVFGFEVVGEDLTESWVEAANESIQLKKKEKKEKMIKDREDRKGKRQQLPAASRQPAQSQAEDLEQPDNDSRMPEADMSLAENPTLLFTTDMFAAPGPTHFTDGLPVFEDLAHDDPMF</sequence>
<name>A0A507B8I1_9PEZI</name>
<accession>A0A507B8I1</accession>
<protein>
    <submittedName>
        <fullName evidence="2">Uncharacterized protein</fullName>
    </submittedName>
</protein>
<evidence type="ECO:0000256" key="1">
    <source>
        <dbReference type="SAM" id="MobiDB-lite"/>
    </source>
</evidence>
<dbReference type="EMBL" id="SKBQ01000021">
    <property type="protein sequence ID" value="TPX15446.1"/>
    <property type="molecule type" value="Genomic_DNA"/>
</dbReference>
<evidence type="ECO:0000313" key="3">
    <source>
        <dbReference type="Proteomes" id="UP000319257"/>
    </source>
</evidence>
<comment type="caution">
    <text evidence="2">The sequence shown here is derived from an EMBL/GenBank/DDBJ whole genome shotgun (WGS) entry which is preliminary data.</text>
</comment>
<dbReference type="InParanoid" id="A0A507B8I1"/>
<feature type="compositionally biased region" description="Low complexity" evidence="1">
    <location>
        <begin position="347"/>
        <end position="361"/>
    </location>
</feature>
<feature type="compositionally biased region" description="Basic and acidic residues" evidence="1">
    <location>
        <begin position="332"/>
        <end position="343"/>
    </location>
</feature>
<dbReference type="Proteomes" id="UP000319257">
    <property type="component" value="Unassembled WGS sequence"/>
</dbReference>
<feature type="region of interest" description="Disordered" evidence="1">
    <location>
        <begin position="1"/>
        <end position="23"/>
    </location>
</feature>
<proteinExistence type="predicted"/>
<dbReference type="RefSeq" id="XP_030997157.1">
    <property type="nucleotide sequence ID" value="XM_031138835.1"/>
</dbReference>
<evidence type="ECO:0000313" key="2">
    <source>
        <dbReference type="EMBL" id="TPX15446.1"/>
    </source>
</evidence>
<feature type="region of interest" description="Disordered" evidence="1">
    <location>
        <begin position="198"/>
        <end position="231"/>
    </location>
</feature>
<gene>
    <name evidence="2" type="ORF">E0L32_004426</name>
</gene>
<reference evidence="2 3" key="1">
    <citation type="submission" date="2019-06" db="EMBL/GenBank/DDBJ databases">
        <title>Draft genome sequence of the filamentous fungus Phialemoniopsis curvata isolated from diesel fuel.</title>
        <authorList>
            <person name="Varaljay V.A."/>
            <person name="Lyon W.J."/>
            <person name="Crouch A.L."/>
            <person name="Drake C.E."/>
            <person name="Hollomon J.M."/>
            <person name="Nadeau L.J."/>
            <person name="Nunn H.S."/>
            <person name="Stevenson B.S."/>
            <person name="Bojanowski C.L."/>
            <person name="Crookes-Goodson W.J."/>
        </authorList>
    </citation>
    <scope>NUCLEOTIDE SEQUENCE [LARGE SCALE GENOMIC DNA]</scope>
    <source>
        <strain evidence="2 3">D216</strain>
    </source>
</reference>